<evidence type="ECO:0000313" key="2">
    <source>
        <dbReference type="Proteomes" id="UP000823921"/>
    </source>
</evidence>
<proteinExistence type="predicted"/>
<reference evidence="1" key="2">
    <citation type="submission" date="2021-04" db="EMBL/GenBank/DDBJ databases">
        <authorList>
            <person name="Gilroy R."/>
        </authorList>
    </citation>
    <scope>NUCLEOTIDE SEQUENCE</scope>
    <source>
        <strain evidence="1">CHK192-8294</strain>
    </source>
</reference>
<organism evidence="1 2">
    <name type="scientific">Candidatus Flavonifractor intestinigallinarum</name>
    <dbReference type="NCBI Taxonomy" id="2838586"/>
    <lineage>
        <taxon>Bacteria</taxon>
        <taxon>Bacillati</taxon>
        <taxon>Bacillota</taxon>
        <taxon>Clostridia</taxon>
        <taxon>Eubacteriales</taxon>
        <taxon>Oscillospiraceae</taxon>
        <taxon>Flavonifractor</taxon>
    </lineage>
</organism>
<gene>
    <name evidence="1" type="ORF">H9712_08510</name>
</gene>
<dbReference type="InterPro" id="IPR006427">
    <property type="entry name" value="Portal_HK97"/>
</dbReference>
<dbReference type="EMBL" id="DWXO01000080">
    <property type="protein sequence ID" value="HJB81014.1"/>
    <property type="molecule type" value="Genomic_DNA"/>
</dbReference>
<comment type="caution">
    <text evidence="1">The sequence shown here is derived from an EMBL/GenBank/DDBJ whole genome shotgun (WGS) entry which is preliminary data.</text>
</comment>
<name>A0A9D2MNZ4_9FIRM</name>
<dbReference type="Proteomes" id="UP000823921">
    <property type="component" value="Unassembled WGS sequence"/>
</dbReference>
<protein>
    <submittedName>
        <fullName evidence="1">Phage portal protein</fullName>
    </submittedName>
</protein>
<dbReference type="NCBIfam" id="TIGR01537">
    <property type="entry name" value="portal_HK97"/>
    <property type="match status" value="1"/>
</dbReference>
<dbReference type="Pfam" id="PF04860">
    <property type="entry name" value="Phage_portal"/>
    <property type="match status" value="1"/>
</dbReference>
<dbReference type="Gene3D" id="3.40.140.120">
    <property type="match status" value="1"/>
</dbReference>
<dbReference type="Gene3D" id="3.30.1120.70">
    <property type="match status" value="1"/>
</dbReference>
<accession>A0A9D2MNZ4</accession>
<reference evidence="1" key="1">
    <citation type="journal article" date="2021" name="PeerJ">
        <title>Extensive microbial diversity within the chicken gut microbiome revealed by metagenomics and culture.</title>
        <authorList>
            <person name="Gilroy R."/>
            <person name="Ravi A."/>
            <person name="Getino M."/>
            <person name="Pursley I."/>
            <person name="Horton D.L."/>
            <person name="Alikhan N.F."/>
            <person name="Baker D."/>
            <person name="Gharbi K."/>
            <person name="Hall N."/>
            <person name="Watson M."/>
            <person name="Adriaenssens E.M."/>
            <person name="Foster-Nyarko E."/>
            <person name="Jarju S."/>
            <person name="Secka A."/>
            <person name="Antonio M."/>
            <person name="Oren A."/>
            <person name="Chaudhuri R.R."/>
            <person name="La Ragione R."/>
            <person name="Hildebrand F."/>
            <person name="Pallen M.J."/>
        </authorList>
    </citation>
    <scope>NUCLEOTIDE SEQUENCE</scope>
    <source>
        <strain evidence="1">CHK192-8294</strain>
    </source>
</reference>
<dbReference type="AlphaFoldDB" id="A0A9D2MNZ4"/>
<evidence type="ECO:0000313" key="1">
    <source>
        <dbReference type="EMBL" id="HJB81014.1"/>
    </source>
</evidence>
<dbReference type="InterPro" id="IPR006944">
    <property type="entry name" value="Phage/GTA_portal"/>
</dbReference>
<dbReference type="Gene3D" id="1.20.1270.210">
    <property type="match status" value="1"/>
</dbReference>
<sequence length="431" mass="47999">MSILRGIRKAASGPGAALGGVLTTSTVYGPDGFLDVENISLSRDRAMKLSTVNRCVEVRSCTIAALPVYLMRESTKERLRDHRLAGVLWGRPNEAMTRFDYERLMQVNLDLQGNAYAWVNRDSRTGYPVELIPLQPDHVTPYVALDSSLWYIYTNPRTGQMFRLSPADVLHYKAYSLDGIEGISILHRAALTIQTGLAAQEYQRAMYKNGGRPSGVLTTDTDIGGEMTVTKSDGSTEKISKKELIRREWEKIHAGPGNGFRVAVMDHGLKYQPISVSNSDAQFVESEEIRVADVCRFFGTPLHMVYAGKQAYSSNEQNAIEFTRFTLQPLVIQREQEDSDKLLLPRERAEGLRIRRELKGLLRGDTAAQAAWYKGLREAGVYSVNDIRALEDLPDVPGGDSRYASWNYGPLSSFEELSIIRALGGQAPEGE</sequence>